<dbReference type="PANTHER" id="PTHR43133:SF63">
    <property type="entry name" value="RNA POLYMERASE SIGMA FACTOR FECI-RELATED"/>
    <property type="match status" value="1"/>
</dbReference>
<feature type="domain" description="RNA polymerase sigma factor 70 region 4 type 2" evidence="6">
    <location>
        <begin position="133"/>
        <end position="183"/>
    </location>
</feature>
<evidence type="ECO:0000259" key="5">
    <source>
        <dbReference type="Pfam" id="PF04542"/>
    </source>
</evidence>
<dbReference type="InterPro" id="IPR013324">
    <property type="entry name" value="RNA_pol_sigma_r3/r4-like"/>
</dbReference>
<dbReference type="NCBIfam" id="TIGR02937">
    <property type="entry name" value="sigma70-ECF"/>
    <property type="match status" value="1"/>
</dbReference>
<keyword evidence="4" id="KW-0804">Transcription</keyword>
<keyword evidence="8" id="KW-1185">Reference proteome</keyword>
<dbReference type="InterPro" id="IPR014284">
    <property type="entry name" value="RNA_pol_sigma-70_dom"/>
</dbReference>
<evidence type="ECO:0000256" key="4">
    <source>
        <dbReference type="ARBA" id="ARBA00023163"/>
    </source>
</evidence>
<evidence type="ECO:0000256" key="3">
    <source>
        <dbReference type="ARBA" id="ARBA00023082"/>
    </source>
</evidence>
<dbReference type="SUPFAM" id="SSF88659">
    <property type="entry name" value="Sigma3 and sigma4 domains of RNA polymerase sigma factors"/>
    <property type="match status" value="1"/>
</dbReference>
<dbReference type="InterPro" id="IPR036388">
    <property type="entry name" value="WH-like_DNA-bd_sf"/>
</dbReference>
<dbReference type="InterPro" id="IPR039425">
    <property type="entry name" value="RNA_pol_sigma-70-like"/>
</dbReference>
<dbReference type="GO" id="GO:0006352">
    <property type="term" value="P:DNA-templated transcription initiation"/>
    <property type="evidence" value="ECO:0007669"/>
    <property type="project" value="InterPro"/>
</dbReference>
<protein>
    <submittedName>
        <fullName evidence="7">Sigma-70 family RNA polymerase sigma factor</fullName>
    </submittedName>
</protein>
<dbReference type="Gene3D" id="1.10.1740.10">
    <property type="match status" value="1"/>
</dbReference>
<dbReference type="RefSeq" id="WP_274943359.1">
    <property type="nucleotide sequence ID" value="NZ_JANWOI010000002.1"/>
</dbReference>
<evidence type="ECO:0000259" key="6">
    <source>
        <dbReference type="Pfam" id="PF08281"/>
    </source>
</evidence>
<proteinExistence type="inferred from homology"/>
<keyword evidence="3" id="KW-0731">Sigma factor</keyword>
<name>A0A9X3TXS4_9PROT</name>
<dbReference type="InterPro" id="IPR013249">
    <property type="entry name" value="RNA_pol_sigma70_r4_t2"/>
</dbReference>
<comment type="similarity">
    <text evidence="1">Belongs to the sigma-70 factor family. ECF subfamily.</text>
</comment>
<reference evidence="7" key="1">
    <citation type="submission" date="2022-08" db="EMBL/GenBank/DDBJ databases">
        <authorList>
            <person name="Vandamme P."/>
            <person name="Hettiarachchi A."/>
            <person name="Peeters C."/>
            <person name="Cnockaert M."/>
            <person name="Carlier A."/>
        </authorList>
    </citation>
    <scope>NUCLEOTIDE SEQUENCE</scope>
    <source>
        <strain evidence="7">LMG 31809</strain>
    </source>
</reference>
<sequence length="191" mass="21922">MRSRVKSQTKAEAVCIEPASDEQGSSSRIATLFRQHGSEILAFMTRKLGNREDASEATQDVFLKFWNQERQGRLEGSSRGYLFTIAFNTAKDSRRRSRVRVAEKHEPLIEQDMAEDLVTSEQAVLWRQGLEGVVEALRELPVETRKIFMLYHAHHLSYQNIADKLGITTRTVERHMAKAIAHCKGRMTEYL</sequence>
<dbReference type="GO" id="GO:0016987">
    <property type="term" value="F:sigma factor activity"/>
    <property type="evidence" value="ECO:0007669"/>
    <property type="project" value="UniProtKB-KW"/>
</dbReference>
<feature type="domain" description="RNA polymerase sigma-70 region 2" evidence="5">
    <location>
        <begin position="32"/>
        <end position="98"/>
    </location>
</feature>
<dbReference type="AlphaFoldDB" id="A0A9X3TXS4"/>
<dbReference type="Proteomes" id="UP001141619">
    <property type="component" value="Unassembled WGS sequence"/>
</dbReference>
<dbReference type="GO" id="GO:0003677">
    <property type="term" value="F:DNA binding"/>
    <property type="evidence" value="ECO:0007669"/>
    <property type="project" value="InterPro"/>
</dbReference>
<evidence type="ECO:0000313" key="8">
    <source>
        <dbReference type="Proteomes" id="UP001141619"/>
    </source>
</evidence>
<gene>
    <name evidence="7" type="ORF">NYP16_06785</name>
</gene>
<keyword evidence="2" id="KW-0805">Transcription regulation</keyword>
<dbReference type="InterPro" id="IPR007627">
    <property type="entry name" value="RNA_pol_sigma70_r2"/>
</dbReference>
<dbReference type="Pfam" id="PF08281">
    <property type="entry name" value="Sigma70_r4_2"/>
    <property type="match status" value="1"/>
</dbReference>
<evidence type="ECO:0000256" key="2">
    <source>
        <dbReference type="ARBA" id="ARBA00023015"/>
    </source>
</evidence>
<reference evidence="7" key="2">
    <citation type="journal article" date="2023" name="Syst. Appl. Microbiol.">
        <title>Govania unica gen. nov., sp. nov., a rare biosphere bacterium that represents a novel family in the class Alphaproteobacteria.</title>
        <authorList>
            <person name="Vandamme P."/>
            <person name="Peeters C."/>
            <person name="Hettiarachchi A."/>
            <person name="Cnockaert M."/>
            <person name="Carlier A."/>
        </authorList>
    </citation>
    <scope>NUCLEOTIDE SEQUENCE</scope>
    <source>
        <strain evidence="7">LMG 31809</strain>
    </source>
</reference>
<dbReference type="PANTHER" id="PTHR43133">
    <property type="entry name" value="RNA POLYMERASE ECF-TYPE SIGMA FACTO"/>
    <property type="match status" value="1"/>
</dbReference>
<organism evidence="7 8">
    <name type="scientific">Govanella unica</name>
    <dbReference type="NCBI Taxonomy" id="2975056"/>
    <lineage>
        <taxon>Bacteria</taxon>
        <taxon>Pseudomonadati</taxon>
        <taxon>Pseudomonadota</taxon>
        <taxon>Alphaproteobacteria</taxon>
        <taxon>Emcibacterales</taxon>
        <taxon>Govanellaceae</taxon>
        <taxon>Govanella</taxon>
    </lineage>
</organism>
<dbReference type="InterPro" id="IPR013325">
    <property type="entry name" value="RNA_pol_sigma_r2"/>
</dbReference>
<dbReference type="Pfam" id="PF04542">
    <property type="entry name" value="Sigma70_r2"/>
    <property type="match status" value="1"/>
</dbReference>
<dbReference type="SUPFAM" id="SSF88946">
    <property type="entry name" value="Sigma2 domain of RNA polymerase sigma factors"/>
    <property type="match status" value="1"/>
</dbReference>
<accession>A0A9X3TXS4</accession>
<evidence type="ECO:0000256" key="1">
    <source>
        <dbReference type="ARBA" id="ARBA00010641"/>
    </source>
</evidence>
<dbReference type="EMBL" id="JANWOI010000002">
    <property type="protein sequence ID" value="MDA5193660.1"/>
    <property type="molecule type" value="Genomic_DNA"/>
</dbReference>
<comment type="caution">
    <text evidence="7">The sequence shown here is derived from an EMBL/GenBank/DDBJ whole genome shotgun (WGS) entry which is preliminary data.</text>
</comment>
<dbReference type="Gene3D" id="1.10.10.10">
    <property type="entry name" value="Winged helix-like DNA-binding domain superfamily/Winged helix DNA-binding domain"/>
    <property type="match status" value="1"/>
</dbReference>
<evidence type="ECO:0000313" key="7">
    <source>
        <dbReference type="EMBL" id="MDA5193660.1"/>
    </source>
</evidence>